<dbReference type="Gene3D" id="2.10.70.80">
    <property type="match status" value="1"/>
</dbReference>
<dbReference type="GO" id="GO:0005829">
    <property type="term" value="C:cytosol"/>
    <property type="evidence" value="ECO:0007669"/>
    <property type="project" value="GOC"/>
</dbReference>
<comment type="subcellular location">
    <subcellularLocation>
        <location evidence="1">Membrane</location>
    </subcellularLocation>
</comment>
<dbReference type="InParanoid" id="A0A1X7VBT2"/>
<evidence type="ECO:0000256" key="1">
    <source>
        <dbReference type="ARBA" id="ARBA00004370"/>
    </source>
</evidence>
<keyword evidence="8" id="KW-0812">Transmembrane</keyword>
<dbReference type="OrthoDB" id="443634at2759"/>
<dbReference type="GO" id="GO:0005794">
    <property type="term" value="C:Golgi apparatus"/>
    <property type="evidence" value="ECO:0007669"/>
    <property type="project" value="TreeGrafter"/>
</dbReference>
<dbReference type="EnsemblMetazoa" id="Aqu2.1.37481_001">
    <property type="protein sequence ID" value="Aqu2.1.37481_001"/>
    <property type="gene ID" value="Aqu2.1.37481"/>
</dbReference>
<name>A0A1X7VBT2_AMPQE</name>
<keyword evidence="6" id="KW-0325">Glycoprotein</keyword>
<dbReference type="InterPro" id="IPR031778">
    <property type="entry name" value="Sortilin_N"/>
</dbReference>
<proteinExistence type="inferred from homology"/>
<feature type="region of interest" description="Disordered" evidence="7">
    <location>
        <begin position="757"/>
        <end position="777"/>
    </location>
</feature>
<dbReference type="PANTHER" id="PTHR12106">
    <property type="entry name" value="SORTILIN RELATED"/>
    <property type="match status" value="1"/>
</dbReference>
<dbReference type="Pfam" id="PF15902">
    <property type="entry name" value="Sortilin-Vps10"/>
    <property type="match status" value="1"/>
</dbReference>
<dbReference type="Proteomes" id="UP000007879">
    <property type="component" value="Unassembled WGS sequence"/>
</dbReference>
<evidence type="ECO:0000256" key="8">
    <source>
        <dbReference type="SAM" id="Phobius"/>
    </source>
</evidence>
<evidence type="ECO:0000256" key="3">
    <source>
        <dbReference type="ARBA" id="ARBA00022729"/>
    </source>
</evidence>
<sequence>MRGRKEALIPSISLSHSLIFDLSFLLFLAAITAALDNSQIKDCGITSSLKADPHPEFAETSNSLQAQWVSQDVILVIGSSLSGPNPTNVWLGSRSSKTGLYHFAKHNGINEAVNTQSLQISRNGFNTAVVVAESQKTLYVSTNGGMDWSNHNLPESSFNPLTDLMLSPVNPSHMSLRTNKGNLYFSYNHGKSWNRIGKHVQQATFVNTTSENEFLFFSTSSLIPKIFPLYRYDVRTKKNKEIDQAAYRYSVDNNYLYVSRQNYTGSASDSRTRRFYVSTDFDRDRVTFREVQLPAAEWEDFVSVMATHETGAFIHISKAKDKEKGQLFVSDKSGAIFTLSLDNHMLQRVSIAYVSILAFDDFYEVKSMRGVYISTVVESGNHYSVITFNNGASWQRISPPPGTNCLLSSGCSLHLHMSYSQAVNASFKNGPLSVSSAVGVIIAQGSIGKTRSYNPSDSRVFISDDGGYTWKMHSNLTGTYSYGIANHGNIIAAVPDHQFSRTIWFSHDRGDCFKPEDIDTTGSFKVTKGLLMDPLGLGMFAFALGLEGTDINDMWRLIAIDFHSILDSPCHSQDYMLVTEHNISSTCILGYKKQFHITKPTSFCYNDAGYIPESKVIRCNCTYTDMECDYGYIMNQSTNKCLPISGFNLSSVCPPGHDTYQQSIHGYRLIAGDKCLPNDQSKELLKTKLIQCTGHEAPGGYVISTGSPAAMKVVGVLIFVISVLLAGACAIYCYVHCKSKSRNKFHDRVVYKRVPLKEPGVSSGGEPSSSSDDDLLN</sequence>
<feature type="transmembrane region" description="Helical" evidence="8">
    <location>
        <begin position="12"/>
        <end position="35"/>
    </location>
</feature>
<dbReference type="Pfam" id="PF15901">
    <property type="entry name" value="Sortilin_C"/>
    <property type="match status" value="1"/>
</dbReference>
<feature type="domain" description="VPS10" evidence="9">
    <location>
        <begin position="78"/>
        <end position="697"/>
    </location>
</feature>
<evidence type="ECO:0000256" key="5">
    <source>
        <dbReference type="ARBA" id="ARBA00023136"/>
    </source>
</evidence>
<dbReference type="InterPro" id="IPR006581">
    <property type="entry name" value="VPS10"/>
</dbReference>
<dbReference type="InterPro" id="IPR015943">
    <property type="entry name" value="WD40/YVTN_repeat-like_dom_sf"/>
</dbReference>
<dbReference type="SMART" id="SM00602">
    <property type="entry name" value="VPS10"/>
    <property type="match status" value="1"/>
</dbReference>
<dbReference type="InterPro" id="IPR036278">
    <property type="entry name" value="Sialidase_sf"/>
</dbReference>
<evidence type="ECO:0000256" key="4">
    <source>
        <dbReference type="ARBA" id="ARBA00022737"/>
    </source>
</evidence>
<keyword evidence="8" id="KW-1133">Transmembrane helix</keyword>
<dbReference type="KEGG" id="aqu:100633631"/>
<dbReference type="STRING" id="400682.A0A1X7VBT2"/>
<keyword evidence="11" id="KW-1185">Reference proteome</keyword>
<keyword evidence="4" id="KW-0677">Repeat</keyword>
<evidence type="ECO:0000313" key="10">
    <source>
        <dbReference type="EnsemblMetazoa" id="Aqu2.1.37481_001"/>
    </source>
</evidence>
<dbReference type="AlphaFoldDB" id="A0A1X7VBT2"/>
<organism evidence="10">
    <name type="scientific">Amphimedon queenslandica</name>
    <name type="common">Sponge</name>
    <dbReference type="NCBI Taxonomy" id="400682"/>
    <lineage>
        <taxon>Eukaryota</taxon>
        <taxon>Metazoa</taxon>
        <taxon>Porifera</taxon>
        <taxon>Demospongiae</taxon>
        <taxon>Heteroscleromorpha</taxon>
        <taxon>Haplosclerida</taxon>
        <taxon>Niphatidae</taxon>
        <taxon>Amphimedon</taxon>
    </lineage>
</organism>
<dbReference type="Gene3D" id="3.30.60.270">
    <property type="match status" value="1"/>
</dbReference>
<dbReference type="PANTHER" id="PTHR12106:SF23">
    <property type="entry name" value="SORTILIN"/>
    <property type="match status" value="1"/>
</dbReference>
<keyword evidence="5 8" id="KW-0472">Membrane</keyword>
<dbReference type="GO" id="GO:0016020">
    <property type="term" value="C:membrane"/>
    <property type="evidence" value="ECO:0007669"/>
    <property type="project" value="UniProtKB-SubCell"/>
</dbReference>
<dbReference type="EnsemblMetazoa" id="XM_003384951.3">
    <property type="protein sequence ID" value="XP_003384999.1"/>
    <property type="gene ID" value="LOC100633631"/>
</dbReference>
<protein>
    <recommendedName>
        <fullName evidence="9">VPS10 domain-containing protein</fullName>
    </recommendedName>
</protein>
<dbReference type="GO" id="GO:0016050">
    <property type="term" value="P:vesicle organization"/>
    <property type="evidence" value="ECO:0007669"/>
    <property type="project" value="TreeGrafter"/>
</dbReference>
<feature type="compositionally biased region" description="Low complexity" evidence="7">
    <location>
        <begin position="758"/>
        <end position="770"/>
    </location>
</feature>
<reference evidence="10" key="2">
    <citation type="submission" date="2017-05" db="UniProtKB">
        <authorList>
            <consortium name="EnsemblMetazoa"/>
        </authorList>
    </citation>
    <scope>IDENTIFICATION</scope>
</reference>
<accession>A0A1X7VBT2</accession>
<gene>
    <name evidence="10" type="primary">100633631</name>
</gene>
<dbReference type="InterPro" id="IPR050310">
    <property type="entry name" value="VPS10-sortilin"/>
</dbReference>
<evidence type="ECO:0000256" key="2">
    <source>
        <dbReference type="ARBA" id="ARBA00008251"/>
    </source>
</evidence>
<dbReference type="GO" id="GO:0006897">
    <property type="term" value="P:endocytosis"/>
    <property type="evidence" value="ECO:0007669"/>
    <property type="project" value="TreeGrafter"/>
</dbReference>
<comment type="similarity">
    <text evidence="2">Belongs to the VPS10-related sortilin family.</text>
</comment>
<evidence type="ECO:0000259" key="9">
    <source>
        <dbReference type="SMART" id="SM00602"/>
    </source>
</evidence>
<reference evidence="11" key="1">
    <citation type="journal article" date="2010" name="Nature">
        <title>The Amphimedon queenslandica genome and the evolution of animal complexity.</title>
        <authorList>
            <person name="Srivastava M."/>
            <person name="Simakov O."/>
            <person name="Chapman J."/>
            <person name="Fahey B."/>
            <person name="Gauthier M.E."/>
            <person name="Mitros T."/>
            <person name="Richards G.S."/>
            <person name="Conaco C."/>
            <person name="Dacre M."/>
            <person name="Hellsten U."/>
            <person name="Larroux C."/>
            <person name="Putnam N.H."/>
            <person name="Stanke M."/>
            <person name="Adamska M."/>
            <person name="Darling A."/>
            <person name="Degnan S.M."/>
            <person name="Oakley T.H."/>
            <person name="Plachetzki D.C."/>
            <person name="Zhai Y."/>
            <person name="Adamski M."/>
            <person name="Calcino A."/>
            <person name="Cummins S.F."/>
            <person name="Goodstein D.M."/>
            <person name="Harris C."/>
            <person name="Jackson D.J."/>
            <person name="Leys S.P."/>
            <person name="Shu S."/>
            <person name="Woodcroft B.J."/>
            <person name="Vervoort M."/>
            <person name="Kosik K.S."/>
            <person name="Manning G."/>
            <person name="Degnan B.M."/>
            <person name="Rokhsar D.S."/>
        </authorList>
    </citation>
    <scope>NUCLEOTIDE SEQUENCE [LARGE SCALE GENOMIC DNA]</scope>
</reference>
<evidence type="ECO:0000313" key="11">
    <source>
        <dbReference type="Proteomes" id="UP000007879"/>
    </source>
</evidence>
<feature type="transmembrane region" description="Helical" evidence="8">
    <location>
        <begin position="713"/>
        <end position="735"/>
    </location>
</feature>
<dbReference type="Gene3D" id="2.130.10.10">
    <property type="entry name" value="YVTN repeat-like/Quinoprotein amine dehydrogenase"/>
    <property type="match status" value="1"/>
</dbReference>
<dbReference type="GO" id="GO:0006895">
    <property type="term" value="P:Golgi to endosome transport"/>
    <property type="evidence" value="ECO:0007669"/>
    <property type="project" value="TreeGrafter"/>
</dbReference>
<keyword evidence="3" id="KW-0732">Signal</keyword>
<evidence type="ECO:0000256" key="7">
    <source>
        <dbReference type="SAM" id="MobiDB-lite"/>
    </source>
</evidence>
<dbReference type="CDD" id="cd15482">
    <property type="entry name" value="Sialidase_non-viral"/>
    <property type="match status" value="1"/>
</dbReference>
<evidence type="ECO:0000256" key="6">
    <source>
        <dbReference type="ARBA" id="ARBA00023180"/>
    </source>
</evidence>
<dbReference type="InterPro" id="IPR031777">
    <property type="entry name" value="Sortilin_C"/>
</dbReference>
<dbReference type="SUPFAM" id="SSF50939">
    <property type="entry name" value="Sialidases"/>
    <property type="match status" value="1"/>
</dbReference>